<proteinExistence type="inferred from homology"/>
<name>A0ABQ3B3X2_9GAMM</name>
<dbReference type="Pfam" id="PF04245">
    <property type="entry name" value="NA37"/>
    <property type="match status" value="1"/>
</dbReference>
<evidence type="ECO:0000256" key="3">
    <source>
        <dbReference type="ARBA" id="ARBA00022490"/>
    </source>
</evidence>
<comment type="caution">
    <text evidence="4">The sequence shown here is derived from an EMBL/GenBank/DDBJ whole genome shotgun (WGS) entry which is preliminary data.</text>
</comment>
<keyword evidence="5" id="KW-1185">Reference proteome</keyword>
<evidence type="ECO:0000313" key="4">
    <source>
        <dbReference type="EMBL" id="GGY74007.1"/>
    </source>
</evidence>
<organism evidence="4 5">
    <name type="scientific">Cellvibrio zantedeschiae</name>
    <dbReference type="NCBI Taxonomy" id="1237077"/>
    <lineage>
        <taxon>Bacteria</taxon>
        <taxon>Pseudomonadati</taxon>
        <taxon>Pseudomonadota</taxon>
        <taxon>Gammaproteobacteria</taxon>
        <taxon>Cellvibrionales</taxon>
        <taxon>Cellvibrionaceae</taxon>
        <taxon>Cellvibrio</taxon>
    </lineage>
</organism>
<keyword evidence="3" id="KW-0963">Cytoplasm</keyword>
<evidence type="ECO:0000256" key="2">
    <source>
        <dbReference type="ARBA" id="ARBA00009035"/>
    </source>
</evidence>
<gene>
    <name evidence="4" type="ORF">GCM10011613_19170</name>
</gene>
<sequence length="338" mass="38252">MAFTSIIAHRIQRLQPTQSAQLQLRTNVFDSNGKLDELGYELKVNFIRKGGKFYGRFSAETVEFPFSSWLKECREERLSFESFTHKAMQHFANALEKTETILDACVFFLIEKIEAGELLYVFVVEHTNAIYLDGELAIGDSRFLNSSQFGLAAKINMQDWNAGESVTYVAILRERGEKDLSDAFTDFIGFSDKHDVKSDTVEFLKIVDNFTESLDEGTAKLTRNKVVDYCLEQNKAGKSVVIKDLSNSLSEELKTYEPDHFSRYVASTQDHIKAEFIPDTSQVRSYARISGRNDSLSMSFDADCLGNNIHYDAASDSLIIKNLPPALKARLLKHLSSQ</sequence>
<reference evidence="5" key="1">
    <citation type="journal article" date="2019" name="Int. J. Syst. Evol. Microbiol.">
        <title>The Global Catalogue of Microorganisms (GCM) 10K type strain sequencing project: providing services to taxonomists for standard genome sequencing and annotation.</title>
        <authorList>
            <consortium name="The Broad Institute Genomics Platform"/>
            <consortium name="The Broad Institute Genome Sequencing Center for Infectious Disease"/>
            <person name="Wu L."/>
            <person name="Ma J."/>
        </authorList>
    </citation>
    <scope>NUCLEOTIDE SEQUENCE [LARGE SCALE GENOMIC DNA]</scope>
    <source>
        <strain evidence="5">KCTC 32239</strain>
    </source>
</reference>
<dbReference type="RefSeq" id="WP_189417852.1">
    <property type="nucleotide sequence ID" value="NZ_BMYZ01000001.1"/>
</dbReference>
<protein>
    <recommendedName>
        <fullName evidence="6">Nucleoid-associated protein</fullName>
    </recommendedName>
</protein>
<accession>A0ABQ3B3X2</accession>
<comment type="subcellular location">
    <subcellularLocation>
        <location evidence="1">Cytoplasm</location>
        <location evidence="1">Nucleoid</location>
    </subcellularLocation>
</comment>
<dbReference type="InterPro" id="IPR007358">
    <property type="entry name" value="Nucleoid_associated_NdpA"/>
</dbReference>
<dbReference type="PANTHER" id="PTHR38772">
    <property type="match status" value="1"/>
</dbReference>
<evidence type="ECO:0008006" key="6">
    <source>
        <dbReference type="Google" id="ProtNLM"/>
    </source>
</evidence>
<dbReference type="EMBL" id="BMYZ01000001">
    <property type="protein sequence ID" value="GGY74007.1"/>
    <property type="molecule type" value="Genomic_DNA"/>
</dbReference>
<dbReference type="Proteomes" id="UP000619761">
    <property type="component" value="Unassembled WGS sequence"/>
</dbReference>
<evidence type="ECO:0000313" key="5">
    <source>
        <dbReference type="Proteomes" id="UP000619761"/>
    </source>
</evidence>
<evidence type="ECO:0000256" key="1">
    <source>
        <dbReference type="ARBA" id="ARBA00004453"/>
    </source>
</evidence>
<dbReference type="PANTHER" id="PTHR38772:SF1">
    <property type="entry name" value="NUCLEOID-ASSOCIATED PROTEIN YEJK"/>
    <property type="match status" value="1"/>
</dbReference>
<comment type="similarity">
    <text evidence="2">Belongs to the YejK family.</text>
</comment>